<dbReference type="Gene3D" id="3.30.200.20">
    <property type="entry name" value="Phosphorylase Kinase, domain 1"/>
    <property type="match status" value="1"/>
</dbReference>
<sequence length="95" mass="10750">MATIKDVDLDRSNITLEDISWEAQKMQLIDHLNLLNAHSFIVDHNLWIVMPFMSKGSCLHHLKKSYPNGFEEVIIHSEGNPAGFGVSSLSRIYPS</sequence>
<feature type="domain" description="Serine-threonine/tyrosine-protein kinase catalytic" evidence="2">
    <location>
        <begin position="4"/>
        <end position="65"/>
    </location>
</feature>
<accession>A0A1R3IWR1</accession>
<dbReference type="GO" id="GO:0043539">
    <property type="term" value="F:protein serine/threonine kinase activator activity"/>
    <property type="evidence" value="ECO:0007669"/>
    <property type="project" value="InterPro"/>
</dbReference>
<protein>
    <recommendedName>
        <fullName evidence="2">Serine-threonine/tyrosine-protein kinase catalytic domain-containing protein</fullName>
    </recommendedName>
</protein>
<evidence type="ECO:0000313" key="3">
    <source>
        <dbReference type="EMBL" id="OMO87019.1"/>
    </source>
</evidence>
<name>A0A1R3IWR1_COCAP</name>
<dbReference type="InterPro" id="IPR001245">
    <property type="entry name" value="Ser-Thr/Tyr_kinase_cat_dom"/>
</dbReference>
<gene>
    <name evidence="3" type="ORF">CCACVL1_09319</name>
</gene>
<dbReference type="EMBL" id="AWWV01009339">
    <property type="protein sequence ID" value="OMO87019.1"/>
    <property type="molecule type" value="Genomic_DNA"/>
</dbReference>
<dbReference type="GO" id="GO:0004672">
    <property type="term" value="F:protein kinase activity"/>
    <property type="evidence" value="ECO:0007669"/>
    <property type="project" value="InterPro"/>
</dbReference>
<dbReference type="SUPFAM" id="SSF56112">
    <property type="entry name" value="Protein kinase-like (PK-like)"/>
    <property type="match status" value="1"/>
</dbReference>
<dbReference type="OrthoDB" id="248923at2759"/>
<dbReference type="AlphaFoldDB" id="A0A1R3IWR1"/>
<reference evidence="3 4" key="1">
    <citation type="submission" date="2013-09" db="EMBL/GenBank/DDBJ databases">
        <title>Corchorus capsularis genome sequencing.</title>
        <authorList>
            <person name="Alam M."/>
            <person name="Haque M.S."/>
            <person name="Islam M.S."/>
            <person name="Emdad E.M."/>
            <person name="Islam M.M."/>
            <person name="Ahmed B."/>
            <person name="Halim A."/>
            <person name="Hossen Q.M.M."/>
            <person name="Hossain M.Z."/>
            <person name="Ahmed R."/>
            <person name="Khan M.M."/>
            <person name="Islam R."/>
            <person name="Rashid M.M."/>
            <person name="Khan S.A."/>
            <person name="Rahman M.S."/>
            <person name="Alam M."/>
        </authorList>
    </citation>
    <scope>NUCLEOTIDE SEQUENCE [LARGE SCALE GENOMIC DNA]</scope>
    <source>
        <strain evidence="4">cv. CVL-1</strain>
        <tissue evidence="3">Whole seedling</tissue>
    </source>
</reference>
<evidence type="ECO:0000256" key="1">
    <source>
        <dbReference type="ARBA" id="ARBA00008874"/>
    </source>
</evidence>
<dbReference type="STRING" id="210143.A0A1R3IWR1"/>
<proteinExistence type="inferred from homology"/>
<organism evidence="3 4">
    <name type="scientific">Corchorus capsularis</name>
    <name type="common">Jute</name>
    <dbReference type="NCBI Taxonomy" id="210143"/>
    <lineage>
        <taxon>Eukaryota</taxon>
        <taxon>Viridiplantae</taxon>
        <taxon>Streptophyta</taxon>
        <taxon>Embryophyta</taxon>
        <taxon>Tracheophyta</taxon>
        <taxon>Spermatophyta</taxon>
        <taxon>Magnoliopsida</taxon>
        <taxon>eudicotyledons</taxon>
        <taxon>Gunneridae</taxon>
        <taxon>Pentapetalae</taxon>
        <taxon>rosids</taxon>
        <taxon>malvids</taxon>
        <taxon>Malvales</taxon>
        <taxon>Malvaceae</taxon>
        <taxon>Grewioideae</taxon>
        <taxon>Apeibeae</taxon>
        <taxon>Corchorus</taxon>
    </lineage>
</organism>
<dbReference type="InterPro" id="IPR047173">
    <property type="entry name" value="STRAD_A/B-like"/>
</dbReference>
<comment type="caution">
    <text evidence="3">The sequence shown here is derived from an EMBL/GenBank/DDBJ whole genome shotgun (WGS) entry which is preliminary data.</text>
</comment>
<keyword evidence="4" id="KW-1185">Reference proteome</keyword>
<evidence type="ECO:0000313" key="4">
    <source>
        <dbReference type="Proteomes" id="UP000188268"/>
    </source>
</evidence>
<comment type="similarity">
    <text evidence="1">Belongs to the protein kinase superfamily. STE Ser/Thr protein kinase family. STE20 subfamily.</text>
</comment>
<evidence type="ECO:0000259" key="2">
    <source>
        <dbReference type="Pfam" id="PF07714"/>
    </source>
</evidence>
<dbReference type="Pfam" id="PF07714">
    <property type="entry name" value="PK_Tyr_Ser-Thr"/>
    <property type="match status" value="1"/>
</dbReference>
<dbReference type="PANTHER" id="PTHR48014">
    <property type="entry name" value="SERINE/THREONINE-PROTEIN KINASE FRAY2"/>
    <property type="match status" value="1"/>
</dbReference>
<dbReference type="InterPro" id="IPR011009">
    <property type="entry name" value="Kinase-like_dom_sf"/>
</dbReference>
<dbReference type="Gramene" id="OMO87019">
    <property type="protein sequence ID" value="OMO87019"/>
    <property type="gene ID" value="CCACVL1_09319"/>
</dbReference>
<dbReference type="PANTHER" id="PTHR48014:SF21">
    <property type="entry name" value="SERINE_THREONINE-PROTEIN KINASE FRAY2"/>
    <property type="match status" value="1"/>
</dbReference>
<dbReference type="Proteomes" id="UP000188268">
    <property type="component" value="Unassembled WGS sequence"/>
</dbReference>